<dbReference type="GO" id="GO:0005615">
    <property type="term" value="C:extracellular space"/>
    <property type="evidence" value="ECO:0007669"/>
    <property type="project" value="TreeGrafter"/>
</dbReference>
<dbReference type="InterPro" id="IPR004245">
    <property type="entry name" value="DUF229"/>
</dbReference>
<name>A0A0D8XVZ4_DICVI</name>
<dbReference type="PANTHER" id="PTHR10974:SF75">
    <property type="entry name" value="SULFATASE DOMAIN-CONTAINING PROTEIN"/>
    <property type="match status" value="1"/>
</dbReference>
<dbReference type="Pfam" id="PF02995">
    <property type="entry name" value="DUF229"/>
    <property type="match status" value="1"/>
</dbReference>
<dbReference type="OrthoDB" id="5863917at2759"/>
<evidence type="ECO:0000313" key="2">
    <source>
        <dbReference type="Proteomes" id="UP000053766"/>
    </source>
</evidence>
<evidence type="ECO:0000313" key="1">
    <source>
        <dbReference type="EMBL" id="KJH46531.1"/>
    </source>
</evidence>
<sequence>MNAIQISVCQKHDMLPYNVVCTNRHLQTLIKTFRNSSANRCGRSDYFTIVNFPTNSSIFDTCPLTLHNYLDAEILQFYHPNYNPKANCSLYEPLTKLVDGRVIVDRRARGYDCSARCLISYKDVSYIAETDKQIINKPDVYLLIIDSVSSYMSKRDKQIINKPDVYLLIIDSVSSYMSKRSLPKTLEYLKNMGGIQMEFLNKVGEGSRSNGFPLLFGKLKLIKQLMKI</sequence>
<organism evidence="1 2">
    <name type="scientific">Dictyocaulus viviparus</name>
    <name type="common">Bovine lungworm</name>
    <dbReference type="NCBI Taxonomy" id="29172"/>
    <lineage>
        <taxon>Eukaryota</taxon>
        <taxon>Metazoa</taxon>
        <taxon>Ecdysozoa</taxon>
        <taxon>Nematoda</taxon>
        <taxon>Chromadorea</taxon>
        <taxon>Rhabditida</taxon>
        <taxon>Rhabditina</taxon>
        <taxon>Rhabditomorpha</taxon>
        <taxon>Strongyloidea</taxon>
        <taxon>Metastrongylidae</taxon>
        <taxon>Dictyocaulus</taxon>
    </lineage>
</organism>
<gene>
    <name evidence="1" type="ORF">DICVIV_07399</name>
</gene>
<proteinExistence type="predicted"/>
<reference evidence="2" key="2">
    <citation type="journal article" date="2016" name="Sci. Rep.">
        <title>Dictyocaulus viviparus genome, variome and transcriptome elucidate lungworm biology and support future intervention.</title>
        <authorList>
            <person name="McNulty S.N."/>
            <person name="Strube C."/>
            <person name="Rosa B.A."/>
            <person name="Martin J.C."/>
            <person name="Tyagi R."/>
            <person name="Choi Y.J."/>
            <person name="Wang Q."/>
            <person name="Hallsworth Pepin K."/>
            <person name="Zhang X."/>
            <person name="Ozersky P."/>
            <person name="Wilson R.K."/>
            <person name="Sternberg P.W."/>
            <person name="Gasser R.B."/>
            <person name="Mitreva M."/>
        </authorList>
    </citation>
    <scope>NUCLEOTIDE SEQUENCE [LARGE SCALE GENOMIC DNA]</scope>
    <source>
        <strain evidence="2">HannoverDv2000</strain>
    </source>
</reference>
<dbReference type="EMBL" id="KN716348">
    <property type="protein sequence ID" value="KJH46531.1"/>
    <property type="molecule type" value="Genomic_DNA"/>
</dbReference>
<keyword evidence="2" id="KW-1185">Reference proteome</keyword>
<protein>
    <submittedName>
        <fullName evidence="1">Uncharacterized protein</fullName>
    </submittedName>
</protein>
<dbReference type="Proteomes" id="UP000053766">
    <property type="component" value="Unassembled WGS sequence"/>
</dbReference>
<reference evidence="1 2" key="1">
    <citation type="submission" date="2013-11" db="EMBL/GenBank/DDBJ databases">
        <title>Draft genome of the bovine lungworm Dictyocaulus viviparus.</title>
        <authorList>
            <person name="Mitreva M."/>
        </authorList>
    </citation>
    <scope>NUCLEOTIDE SEQUENCE [LARGE SCALE GENOMIC DNA]</scope>
    <source>
        <strain evidence="1 2">HannoverDv2000</strain>
    </source>
</reference>
<dbReference type="AlphaFoldDB" id="A0A0D8XVZ4"/>
<accession>A0A0D8XVZ4</accession>
<dbReference type="STRING" id="29172.A0A0D8XVZ4"/>
<dbReference type="PANTHER" id="PTHR10974">
    <property type="entry name" value="FI08016P-RELATED"/>
    <property type="match status" value="1"/>
</dbReference>